<feature type="compositionally biased region" description="Basic residues" evidence="1">
    <location>
        <begin position="1"/>
        <end position="10"/>
    </location>
</feature>
<keyword evidence="4" id="KW-1185">Reference proteome</keyword>
<sequence>MSRMRSRKLHSSLGKSWGDVEYSSDGDASVHSSSSFAENTESESEDDQVTPLPTRATRTSSQTPREDTPATMKPLRAPSRSSKSQSYPQPQRGYQGTPDSVEPSFIMPSMSTLNTGSPMRKSQVRFRAGRQSTPRRSADLNNPRIKQETPVPQPEEEPKLGHYANLVWQHVLSPIAHYILGVFRYAMHHFGTPILGLALTVLFIAVGIHFVTTFLQGAAQRTFAPICLIPGSAYIVPFCNNAPRLPHSEPDFDTLVNVQSTFEEVVQASKAANDLSSHILAGTNSVADVRSLVKYSELPSRHLLDVELATFMEIGKEASEQLIEYNVKIGRTLSKVIITNDWTLRDLESLADREATTGTISRALSYINPLSVFIAPPSTIDELIFDRYVTHLSQIKEEILTLIDIATALKQVLKGLEAQLDVVGDTVIHDNIKISKNHDELLSSLWTFFGGNRSNRKANERQLILLGHILKYKNSALDHVSSTLSKLQEIAIGLDHLSADVGRPEVLGYRGDTPLRYHIEIISKSLEGFRDLRGERLGDERDSVRRAMERLSADGKYSGVRELPDSVGR</sequence>
<dbReference type="Proteomes" id="UP000799753">
    <property type="component" value="Unassembled WGS sequence"/>
</dbReference>
<accession>A0A6A6RSE5</accession>
<keyword evidence="2" id="KW-0472">Membrane</keyword>
<reference evidence="3" key="1">
    <citation type="journal article" date="2020" name="Stud. Mycol.">
        <title>101 Dothideomycetes genomes: a test case for predicting lifestyles and emergence of pathogens.</title>
        <authorList>
            <person name="Haridas S."/>
            <person name="Albert R."/>
            <person name="Binder M."/>
            <person name="Bloem J."/>
            <person name="Labutti K."/>
            <person name="Salamov A."/>
            <person name="Andreopoulos B."/>
            <person name="Baker S."/>
            <person name="Barry K."/>
            <person name="Bills G."/>
            <person name="Bluhm B."/>
            <person name="Cannon C."/>
            <person name="Castanera R."/>
            <person name="Culley D."/>
            <person name="Daum C."/>
            <person name="Ezra D."/>
            <person name="Gonzalez J."/>
            <person name="Henrissat B."/>
            <person name="Kuo A."/>
            <person name="Liang C."/>
            <person name="Lipzen A."/>
            <person name="Lutzoni F."/>
            <person name="Magnuson J."/>
            <person name="Mondo S."/>
            <person name="Nolan M."/>
            <person name="Ohm R."/>
            <person name="Pangilinan J."/>
            <person name="Park H.-J."/>
            <person name="Ramirez L."/>
            <person name="Alfaro M."/>
            <person name="Sun H."/>
            <person name="Tritt A."/>
            <person name="Yoshinaga Y."/>
            <person name="Zwiers L.-H."/>
            <person name="Turgeon B."/>
            <person name="Goodwin S."/>
            <person name="Spatafora J."/>
            <person name="Crous P."/>
            <person name="Grigoriev I."/>
        </authorList>
    </citation>
    <scope>NUCLEOTIDE SEQUENCE</scope>
    <source>
        <strain evidence="3">CBS 473.64</strain>
    </source>
</reference>
<evidence type="ECO:0000313" key="3">
    <source>
        <dbReference type="EMBL" id="KAF2638416.1"/>
    </source>
</evidence>
<keyword evidence="2" id="KW-0812">Transmembrane</keyword>
<name>A0A6A6RSE5_9PLEO</name>
<protein>
    <submittedName>
        <fullName evidence="3">Uncharacterized protein</fullName>
    </submittedName>
</protein>
<keyword evidence="2" id="KW-1133">Transmembrane helix</keyword>
<gene>
    <name evidence="3" type="ORF">P280DRAFT_471513</name>
</gene>
<evidence type="ECO:0000256" key="2">
    <source>
        <dbReference type="SAM" id="Phobius"/>
    </source>
</evidence>
<dbReference type="OrthoDB" id="4179406at2759"/>
<dbReference type="EMBL" id="MU006790">
    <property type="protein sequence ID" value="KAF2638416.1"/>
    <property type="molecule type" value="Genomic_DNA"/>
</dbReference>
<feature type="transmembrane region" description="Helical" evidence="2">
    <location>
        <begin position="194"/>
        <end position="215"/>
    </location>
</feature>
<organism evidence="3 4">
    <name type="scientific">Massarina eburnea CBS 473.64</name>
    <dbReference type="NCBI Taxonomy" id="1395130"/>
    <lineage>
        <taxon>Eukaryota</taxon>
        <taxon>Fungi</taxon>
        <taxon>Dikarya</taxon>
        <taxon>Ascomycota</taxon>
        <taxon>Pezizomycotina</taxon>
        <taxon>Dothideomycetes</taxon>
        <taxon>Pleosporomycetidae</taxon>
        <taxon>Pleosporales</taxon>
        <taxon>Massarineae</taxon>
        <taxon>Massarinaceae</taxon>
        <taxon>Massarina</taxon>
    </lineage>
</organism>
<evidence type="ECO:0000313" key="4">
    <source>
        <dbReference type="Proteomes" id="UP000799753"/>
    </source>
</evidence>
<feature type="compositionally biased region" description="Low complexity" evidence="1">
    <location>
        <begin position="23"/>
        <end position="35"/>
    </location>
</feature>
<dbReference type="AlphaFoldDB" id="A0A6A6RSE5"/>
<proteinExistence type="predicted"/>
<feature type="region of interest" description="Disordered" evidence="1">
    <location>
        <begin position="1"/>
        <end position="157"/>
    </location>
</feature>
<evidence type="ECO:0000256" key="1">
    <source>
        <dbReference type="SAM" id="MobiDB-lite"/>
    </source>
</evidence>
<feature type="compositionally biased region" description="Polar residues" evidence="1">
    <location>
        <begin position="79"/>
        <end position="98"/>
    </location>
</feature>